<dbReference type="PROSITE" id="PS51257">
    <property type="entry name" value="PROKAR_LIPOPROTEIN"/>
    <property type="match status" value="1"/>
</dbReference>
<dbReference type="GO" id="GO:0003755">
    <property type="term" value="F:peptidyl-prolyl cis-trans isomerase activity"/>
    <property type="evidence" value="ECO:0007669"/>
    <property type="project" value="UniProtKB-UniRule"/>
</dbReference>
<dbReference type="Gene3D" id="3.10.50.40">
    <property type="match status" value="1"/>
</dbReference>
<protein>
    <recommendedName>
        <fullName evidence="6">Peptidyl-prolyl cis-trans isomerase</fullName>
        <ecNumber evidence="6">5.2.1.8</ecNumber>
    </recommendedName>
</protein>
<organism evidence="8 9">
    <name type="scientific">Thalassotalea euphylliae</name>
    <dbReference type="NCBI Taxonomy" id="1655234"/>
    <lineage>
        <taxon>Bacteria</taxon>
        <taxon>Pseudomonadati</taxon>
        <taxon>Pseudomonadota</taxon>
        <taxon>Gammaproteobacteria</taxon>
        <taxon>Alteromonadales</taxon>
        <taxon>Colwelliaceae</taxon>
        <taxon>Thalassotalea</taxon>
    </lineage>
</organism>
<dbReference type="Pfam" id="PF00254">
    <property type="entry name" value="FKBP_C"/>
    <property type="match status" value="1"/>
</dbReference>
<keyword evidence="3 5" id="KW-0697">Rotamase</keyword>
<dbReference type="Gene3D" id="1.10.287.460">
    <property type="entry name" value="Peptidyl-prolyl cis-trans isomerase, FKBP-type, N-terminal domain"/>
    <property type="match status" value="1"/>
</dbReference>
<accession>A0A3E0UJ88</accession>
<reference evidence="8 9" key="1">
    <citation type="submission" date="2018-08" db="EMBL/GenBank/DDBJ databases">
        <title>Thalassotalea euphylliae genome.</title>
        <authorList>
            <person name="Summers S."/>
            <person name="Rice S.A."/>
            <person name="Freckelton M.L."/>
            <person name="Nedved B.T."/>
            <person name="Hadfield M.G."/>
        </authorList>
    </citation>
    <scope>NUCLEOTIDE SEQUENCE [LARGE SCALE GENOMIC DNA]</scope>
    <source>
        <strain evidence="8 9">H2</strain>
    </source>
</reference>
<evidence type="ECO:0000259" key="7">
    <source>
        <dbReference type="PROSITE" id="PS50059"/>
    </source>
</evidence>
<dbReference type="GO" id="GO:0006457">
    <property type="term" value="P:protein folding"/>
    <property type="evidence" value="ECO:0007669"/>
    <property type="project" value="InterPro"/>
</dbReference>
<comment type="caution">
    <text evidence="8">The sequence shown here is derived from an EMBL/GenBank/DDBJ whole genome shotgun (WGS) entry which is preliminary data.</text>
</comment>
<dbReference type="InterPro" id="IPR001179">
    <property type="entry name" value="PPIase_FKBP_dom"/>
</dbReference>
<dbReference type="InterPro" id="IPR046357">
    <property type="entry name" value="PPIase_dom_sf"/>
</dbReference>
<name>A0A3E0UJ88_9GAMM</name>
<evidence type="ECO:0000256" key="2">
    <source>
        <dbReference type="ARBA" id="ARBA00006577"/>
    </source>
</evidence>
<dbReference type="PROSITE" id="PS50059">
    <property type="entry name" value="FKBP_PPIASE"/>
    <property type="match status" value="1"/>
</dbReference>
<evidence type="ECO:0000313" key="8">
    <source>
        <dbReference type="EMBL" id="REL36936.1"/>
    </source>
</evidence>
<comment type="similarity">
    <text evidence="2 6">Belongs to the FKBP-type PPIase family.</text>
</comment>
<dbReference type="SUPFAM" id="SSF54534">
    <property type="entry name" value="FKBP-like"/>
    <property type="match status" value="1"/>
</dbReference>
<dbReference type="FunFam" id="3.10.50.40:FF:000006">
    <property type="entry name" value="Peptidyl-prolyl cis-trans isomerase"/>
    <property type="match status" value="1"/>
</dbReference>
<evidence type="ECO:0000256" key="3">
    <source>
        <dbReference type="ARBA" id="ARBA00023110"/>
    </source>
</evidence>
<evidence type="ECO:0000256" key="5">
    <source>
        <dbReference type="PROSITE-ProRule" id="PRU00277"/>
    </source>
</evidence>
<dbReference type="Proteomes" id="UP000256999">
    <property type="component" value="Unassembled WGS sequence"/>
</dbReference>
<evidence type="ECO:0000256" key="1">
    <source>
        <dbReference type="ARBA" id="ARBA00000971"/>
    </source>
</evidence>
<dbReference type="InterPro" id="IPR000774">
    <property type="entry name" value="PPIase_FKBP_N"/>
</dbReference>
<dbReference type="EC" id="5.2.1.8" evidence="6"/>
<dbReference type="PANTHER" id="PTHR43811">
    <property type="entry name" value="FKBP-TYPE PEPTIDYL-PROLYL CIS-TRANS ISOMERASE FKPA"/>
    <property type="match status" value="1"/>
</dbReference>
<gene>
    <name evidence="8" type="ORF">DXX92_17350</name>
</gene>
<dbReference type="OrthoDB" id="9814548at2"/>
<dbReference type="RefSeq" id="WP_116001932.1">
    <property type="nucleotide sequence ID" value="NZ_QUOV01000001.1"/>
</dbReference>
<feature type="domain" description="PPIase FKBP-type" evidence="7">
    <location>
        <begin position="158"/>
        <end position="244"/>
    </location>
</feature>
<evidence type="ECO:0000256" key="4">
    <source>
        <dbReference type="ARBA" id="ARBA00023235"/>
    </source>
</evidence>
<dbReference type="NCBIfam" id="NF008150">
    <property type="entry name" value="PRK10902.1"/>
    <property type="match status" value="1"/>
</dbReference>
<comment type="catalytic activity">
    <reaction evidence="1 5 6">
        <text>[protein]-peptidylproline (omega=180) = [protein]-peptidylproline (omega=0)</text>
        <dbReference type="Rhea" id="RHEA:16237"/>
        <dbReference type="Rhea" id="RHEA-COMP:10747"/>
        <dbReference type="Rhea" id="RHEA-COMP:10748"/>
        <dbReference type="ChEBI" id="CHEBI:83833"/>
        <dbReference type="ChEBI" id="CHEBI:83834"/>
        <dbReference type="EC" id="5.2.1.8"/>
    </reaction>
</comment>
<dbReference type="InterPro" id="IPR036944">
    <property type="entry name" value="PPIase_FKBP_N_sf"/>
</dbReference>
<evidence type="ECO:0000256" key="6">
    <source>
        <dbReference type="RuleBase" id="RU003915"/>
    </source>
</evidence>
<dbReference type="EMBL" id="QUOV01000001">
    <property type="protein sequence ID" value="REL36936.1"/>
    <property type="molecule type" value="Genomic_DNA"/>
</dbReference>
<dbReference type="AlphaFoldDB" id="A0A3E0UJ88"/>
<evidence type="ECO:0000313" key="9">
    <source>
        <dbReference type="Proteomes" id="UP000256999"/>
    </source>
</evidence>
<sequence>MKLFKPTLVAIAMVSVFGCQEAKKEEPVVAQAPVLEAEIDKQAYGLGASIGMYMERNLAEHEKLGLALDKELIVKGFVESLEGKSQLPQEEIQALLMSLDQQMKEKQQAQIAKQAEDALAEGQKYLDENAKREGVMTTESGIQYEIITPAEGEKPTATDTVKVHYTGTLINGEKFDSSVDRGQPAVFPLNRVIRGWTEGVQLMSVGAKYKFTIPSDLAYGPMGNPPRIPGNSVLNFEIELLEIQKPEPAPEVGEQAEAAAQ</sequence>
<dbReference type="PANTHER" id="PTHR43811:SF19">
    <property type="entry name" value="39 KDA FK506-BINDING NUCLEAR PROTEIN"/>
    <property type="match status" value="1"/>
</dbReference>
<proteinExistence type="inferred from homology"/>
<dbReference type="Pfam" id="PF01346">
    <property type="entry name" value="FKBP_N"/>
    <property type="match status" value="1"/>
</dbReference>
<keyword evidence="4 5" id="KW-0413">Isomerase</keyword>